<dbReference type="PANTHER" id="PTHR10625">
    <property type="entry name" value="HISTONE DEACETYLASE HDAC1-RELATED"/>
    <property type="match status" value="1"/>
</dbReference>
<keyword evidence="4" id="KW-1185">Reference proteome</keyword>
<evidence type="ECO:0000313" key="3">
    <source>
        <dbReference type="EMBL" id="GGI09371.1"/>
    </source>
</evidence>
<dbReference type="SUPFAM" id="SSF52768">
    <property type="entry name" value="Arginase/deacetylase"/>
    <property type="match status" value="1"/>
</dbReference>
<reference evidence="3" key="1">
    <citation type="journal article" date="2014" name="Int. J. Syst. Evol. Microbiol.">
        <title>Complete genome sequence of Corynebacterium casei LMG S-19264T (=DSM 44701T), isolated from a smear-ripened cheese.</title>
        <authorList>
            <consortium name="US DOE Joint Genome Institute (JGI-PGF)"/>
            <person name="Walter F."/>
            <person name="Albersmeier A."/>
            <person name="Kalinowski J."/>
            <person name="Ruckert C."/>
        </authorList>
    </citation>
    <scope>NUCLEOTIDE SEQUENCE</scope>
    <source>
        <strain evidence="3">CGMCC 1.14988</strain>
    </source>
</reference>
<dbReference type="OrthoDB" id="9808367at2"/>
<dbReference type="RefSeq" id="WP_130648842.1">
    <property type="nucleotide sequence ID" value="NZ_BMHA01000015.1"/>
</dbReference>
<dbReference type="PRINTS" id="PR01270">
    <property type="entry name" value="HDASUPER"/>
</dbReference>
<reference evidence="3" key="2">
    <citation type="submission" date="2020-09" db="EMBL/GenBank/DDBJ databases">
        <authorList>
            <person name="Sun Q."/>
            <person name="Zhou Y."/>
        </authorList>
    </citation>
    <scope>NUCLEOTIDE SEQUENCE</scope>
    <source>
        <strain evidence="3">CGMCC 1.14988</strain>
    </source>
</reference>
<dbReference type="CDD" id="cd09996">
    <property type="entry name" value="HDAC_classII_1"/>
    <property type="match status" value="1"/>
</dbReference>
<dbReference type="GO" id="GO:0005737">
    <property type="term" value="C:cytoplasm"/>
    <property type="evidence" value="ECO:0007669"/>
    <property type="project" value="TreeGrafter"/>
</dbReference>
<dbReference type="GO" id="GO:0004407">
    <property type="term" value="F:histone deacetylase activity"/>
    <property type="evidence" value="ECO:0007669"/>
    <property type="project" value="TreeGrafter"/>
</dbReference>
<proteinExistence type="inferred from homology"/>
<dbReference type="Pfam" id="PF00850">
    <property type="entry name" value="Hist_deacetyl"/>
    <property type="match status" value="1"/>
</dbReference>
<dbReference type="Proteomes" id="UP000650511">
    <property type="component" value="Unassembled WGS sequence"/>
</dbReference>
<dbReference type="InterPro" id="IPR023801">
    <property type="entry name" value="His_deacetylse_dom"/>
</dbReference>
<dbReference type="Gene3D" id="3.40.800.20">
    <property type="entry name" value="Histone deacetylase domain"/>
    <property type="match status" value="1"/>
</dbReference>
<dbReference type="InterPro" id="IPR037138">
    <property type="entry name" value="His_deacetylse_dom_sf"/>
</dbReference>
<name>A0A8J3AI47_9ACTN</name>
<sequence>MATGYLWHELFGWHDTGTNTGLFGSNPAAGLQPLQHFENAETKTRMNSLVGASGLLEHLVPLAPRPATDEELQRVHRAAHVQRIREESALPKGGDAGDGLSPFGHGGFEIAALAAGGAIVAAEAVMSGQVTNAYALIRPPGHHATPETGMGFCIFSNLAVAARHLQATGQASRIAVVDWDVHHGNGTQATFWEDPEVLTISVHQDNVFPPDSGALDEQGAGAAAGTAINVPLPAGSGVGAYLDVFTRVVVPALDAFGPEIVLVASGFDASAADPLARQMMTANGYRQLTELLMDAANRLCDGRLMMTHEGGYSPAYVPFCGLAVLEALSGHQTGIEDPFDPIFSGFAGQELQPHQAEVIDAAAALAQQLATD</sequence>
<dbReference type="InterPro" id="IPR000286">
    <property type="entry name" value="HDACs"/>
</dbReference>
<accession>A0A8J3AI47</accession>
<dbReference type="AlphaFoldDB" id="A0A8J3AI47"/>
<dbReference type="InterPro" id="IPR023696">
    <property type="entry name" value="Ureohydrolase_dom_sf"/>
</dbReference>
<comment type="caution">
    <text evidence="3">The sequence shown here is derived from an EMBL/GenBank/DDBJ whole genome shotgun (WGS) entry which is preliminary data.</text>
</comment>
<dbReference type="EMBL" id="BMHA01000015">
    <property type="protein sequence ID" value="GGI09371.1"/>
    <property type="molecule type" value="Genomic_DNA"/>
</dbReference>
<comment type="similarity">
    <text evidence="1">Belongs to the histone deacetylase family.</text>
</comment>
<protein>
    <submittedName>
        <fullName evidence="3">Class II histone deacetylase</fullName>
    </submittedName>
</protein>
<evidence type="ECO:0000256" key="1">
    <source>
        <dbReference type="ARBA" id="ARBA00005947"/>
    </source>
</evidence>
<gene>
    <name evidence="3" type="ORF">GCM10011354_33740</name>
</gene>
<dbReference type="GO" id="GO:0040029">
    <property type="term" value="P:epigenetic regulation of gene expression"/>
    <property type="evidence" value="ECO:0007669"/>
    <property type="project" value="TreeGrafter"/>
</dbReference>
<dbReference type="PANTHER" id="PTHR10625:SF31">
    <property type="entry name" value="HISTONE DEACETYLASE DOMAIN-CONTAINING PROTEIN"/>
    <property type="match status" value="1"/>
</dbReference>
<evidence type="ECO:0000313" key="4">
    <source>
        <dbReference type="Proteomes" id="UP000650511"/>
    </source>
</evidence>
<feature type="domain" description="Histone deacetylase" evidence="2">
    <location>
        <begin position="38"/>
        <end position="326"/>
    </location>
</feature>
<organism evidence="3 4">
    <name type="scientific">Egicoccus halophilus</name>
    <dbReference type="NCBI Taxonomy" id="1670830"/>
    <lineage>
        <taxon>Bacteria</taxon>
        <taxon>Bacillati</taxon>
        <taxon>Actinomycetota</taxon>
        <taxon>Nitriliruptoria</taxon>
        <taxon>Egicoccales</taxon>
        <taxon>Egicoccaceae</taxon>
        <taxon>Egicoccus</taxon>
    </lineage>
</organism>
<evidence type="ECO:0000259" key="2">
    <source>
        <dbReference type="Pfam" id="PF00850"/>
    </source>
</evidence>